<dbReference type="GO" id="GO:0016020">
    <property type="term" value="C:membrane"/>
    <property type="evidence" value="ECO:0007669"/>
    <property type="project" value="UniProtKB-SubCell"/>
</dbReference>
<organism evidence="9 10">
    <name type="scientific">Vallitalea pronyensis</name>
    <dbReference type="NCBI Taxonomy" id="1348613"/>
    <lineage>
        <taxon>Bacteria</taxon>
        <taxon>Bacillati</taxon>
        <taxon>Bacillota</taxon>
        <taxon>Clostridia</taxon>
        <taxon>Lachnospirales</taxon>
        <taxon>Vallitaleaceae</taxon>
        <taxon>Vallitalea</taxon>
    </lineage>
</organism>
<keyword evidence="7 8" id="KW-0472">Membrane</keyword>
<evidence type="ECO:0000256" key="3">
    <source>
        <dbReference type="ARBA" id="ARBA00022448"/>
    </source>
</evidence>
<evidence type="ECO:0000256" key="2">
    <source>
        <dbReference type="ARBA" id="ARBA00007998"/>
    </source>
</evidence>
<protein>
    <submittedName>
        <fullName evidence="9">Endospore germination permease</fullName>
    </submittedName>
</protein>
<sequence length="363" mass="40426">MKNVITNRQGMGLIVLIMSETLVLGAAKEAESDLWIALILALGVGVLFALLYSWILSQYPGKNLYDILVITMGRWLGSIIVLFYVLYSLYVSAYILIDFVVFTNTVGLEATPNVIIGAMVMVLVISALKKGIEVMGRWSEYFVIFILITSAITVILMFPMIEVNNLKPVLANGWGPVLESAYGAITFPFAEIIVFMVILNTKMIKKEKDIYRIFVGGLLIGGIFVSVMLVVSFVELGHFAYMSSYFPVYAAISRISIGEVLQRIEIIPAIAFIMGDFMKIALYVLVACEGVKKLAYVKNYKFIVTPICIFVLLLSLTMFDDIMDSINQLANYNYIANFMLGIIPATLAIITVIRTKFLHKNTS</sequence>
<gene>
    <name evidence="9" type="ORF">HZI73_19845</name>
</gene>
<dbReference type="PANTHER" id="PTHR34975">
    <property type="entry name" value="SPORE GERMINATION PROTEIN A2"/>
    <property type="match status" value="1"/>
</dbReference>
<keyword evidence="5 8" id="KW-0812">Transmembrane</keyword>
<reference evidence="9" key="1">
    <citation type="submission" date="2020-07" db="EMBL/GenBank/DDBJ databases">
        <title>Vallitalea pronyensis genome.</title>
        <authorList>
            <person name="Postec A."/>
        </authorList>
    </citation>
    <scope>NUCLEOTIDE SEQUENCE</scope>
    <source>
        <strain evidence="9">FatNI3</strain>
    </source>
</reference>
<evidence type="ECO:0000256" key="5">
    <source>
        <dbReference type="ARBA" id="ARBA00022692"/>
    </source>
</evidence>
<feature type="transmembrane region" description="Helical" evidence="8">
    <location>
        <begin position="181"/>
        <end position="199"/>
    </location>
</feature>
<evidence type="ECO:0000256" key="4">
    <source>
        <dbReference type="ARBA" id="ARBA00022544"/>
    </source>
</evidence>
<evidence type="ECO:0000256" key="1">
    <source>
        <dbReference type="ARBA" id="ARBA00004141"/>
    </source>
</evidence>
<name>A0A8J8MMX5_9FIRM</name>
<keyword evidence="4" id="KW-0309">Germination</keyword>
<evidence type="ECO:0000313" key="9">
    <source>
        <dbReference type="EMBL" id="QUI24411.1"/>
    </source>
</evidence>
<dbReference type="InterPro" id="IPR004761">
    <property type="entry name" value="Spore_GerAB"/>
</dbReference>
<proteinExistence type="inferred from homology"/>
<dbReference type="GO" id="GO:0009847">
    <property type="term" value="P:spore germination"/>
    <property type="evidence" value="ECO:0007669"/>
    <property type="project" value="InterPro"/>
</dbReference>
<accession>A0A8J8MMX5</accession>
<feature type="transmembrane region" description="Helical" evidence="8">
    <location>
        <begin position="110"/>
        <end position="129"/>
    </location>
</feature>
<evidence type="ECO:0000256" key="7">
    <source>
        <dbReference type="ARBA" id="ARBA00023136"/>
    </source>
</evidence>
<keyword evidence="10" id="KW-1185">Reference proteome</keyword>
<evidence type="ECO:0000256" key="6">
    <source>
        <dbReference type="ARBA" id="ARBA00022989"/>
    </source>
</evidence>
<feature type="transmembrane region" description="Helical" evidence="8">
    <location>
        <begin position="211"/>
        <end position="234"/>
    </location>
</feature>
<dbReference type="NCBIfam" id="TIGR00912">
    <property type="entry name" value="2A0309"/>
    <property type="match status" value="1"/>
</dbReference>
<feature type="transmembrane region" description="Helical" evidence="8">
    <location>
        <begin position="35"/>
        <end position="55"/>
    </location>
</feature>
<dbReference type="PANTHER" id="PTHR34975:SF2">
    <property type="entry name" value="SPORE GERMINATION PROTEIN A2"/>
    <property type="match status" value="1"/>
</dbReference>
<feature type="transmembrane region" description="Helical" evidence="8">
    <location>
        <begin position="331"/>
        <end position="353"/>
    </location>
</feature>
<dbReference type="KEGG" id="vpy:HZI73_19845"/>
<dbReference type="AlphaFoldDB" id="A0A8J8MMX5"/>
<evidence type="ECO:0000313" key="10">
    <source>
        <dbReference type="Proteomes" id="UP000683246"/>
    </source>
</evidence>
<evidence type="ECO:0000256" key="8">
    <source>
        <dbReference type="SAM" id="Phobius"/>
    </source>
</evidence>
<dbReference type="EMBL" id="CP058649">
    <property type="protein sequence ID" value="QUI24411.1"/>
    <property type="molecule type" value="Genomic_DNA"/>
</dbReference>
<comment type="subcellular location">
    <subcellularLocation>
        <location evidence="1">Membrane</location>
        <topology evidence="1">Multi-pass membrane protein</topology>
    </subcellularLocation>
</comment>
<keyword evidence="6 8" id="KW-1133">Transmembrane helix</keyword>
<dbReference type="RefSeq" id="WP_212695106.1">
    <property type="nucleotide sequence ID" value="NZ_CP058649.1"/>
</dbReference>
<dbReference type="Pfam" id="PF03845">
    <property type="entry name" value="Spore_permease"/>
    <property type="match status" value="1"/>
</dbReference>
<dbReference type="Proteomes" id="UP000683246">
    <property type="component" value="Chromosome"/>
</dbReference>
<feature type="transmembrane region" description="Helical" evidence="8">
    <location>
        <begin position="300"/>
        <end position="319"/>
    </location>
</feature>
<feature type="transmembrane region" description="Helical" evidence="8">
    <location>
        <begin position="141"/>
        <end position="161"/>
    </location>
</feature>
<keyword evidence="3" id="KW-0813">Transport</keyword>
<feature type="transmembrane region" description="Helical" evidence="8">
    <location>
        <begin position="266"/>
        <end position="288"/>
    </location>
</feature>
<comment type="similarity">
    <text evidence="2">Belongs to the amino acid-polyamine-organocation (APC) superfamily. Spore germination protein (SGP) (TC 2.A.3.9) family.</text>
</comment>